<feature type="compositionally biased region" description="Polar residues" evidence="1">
    <location>
        <begin position="81"/>
        <end position="91"/>
    </location>
</feature>
<dbReference type="AlphaFoldDB" id="F0UAZ1"/>
<organism evidence="3">
    <name type="scientific">Ajellomyces capsulatus (strain H88)</name>
    <name type="common">Darling's disease fungus</name>
    <name type="synonym">Histoplasma capsulatum</name>
    <dbReference type="NCBI Taxonomy" id="544711"/>
    <lineage>
        <taxon>Eukaryota</taxon>
        <taxon>Fungi</taxon>
        <taxon>Dikarya</taxon>
        <taxon>Ascomycota</taxon>
        <taxon>Pezizomycotina</taxon>
        <taxon>Eurotiomycetes</taxon>
        <taxon>Eurotiomycetidae</taxon>
        <taxon>Onygenales</taxon>
        <taxon>Ajellomycetaceae</taxon>
        <taxon>Histoplasma</taxon>
    </lineage>
</organism>
<sequence length="129" mass="14387">MKARPLRLLLRLPQLFFSNYACAPSTHLELPEQAEVGSLQDYQLPTTIPAPHSPGPNKPPPPSGPSQNFEERQLESRHACSRSQTKKTPYSSARCMAKPVSPTPQKRRTIRKRNETSMSNWELAPVAAA</sequence>
<evidence type="ECO:0000313" key="2">
    <source>
        <dbReference type="EMBL" id="EGC42954.1"/>
    </source>
</evidence>
<feature type="region of interest" description="Disordered" evidence="1">
    <location>
        <begin position="33"/>
        <end position="129"/>
    </location>
</feature>
<feature type="compositionally biased region" description="Basic and acidic residues" evidence="1">
    <location>
        <begin position="69"/>
        <end position="78"/>
    </location>
</feature>
<name>F0UAZ1_AJEC8</name>
<evidence type="ECO:0000313" key="3">
    <source>
        <dbReference type="Proteomes" id="UP000008142"/>
    </source>
</evidence>
<gene>
    <name evidence="2" type="ORF">HCEG_02169</name>
</gene>
<accession>F0UAZ1</accession>
<feature type="compositionally biased region" description="Pro residues" evidence="1">
    <location>
        <begin position="51"/>
        <end position="64"/>
    </location>
</feature>
<protein>
    <submittedName>
        <fullName evidence="2">Predicted protein</fullName>
    </submittedName>
</protein>
<proteinExistence type="predicted"/>
<dbReference type="EMBL" id="DS990637">
    <property type="protein sequence ID" value="EGC42954.1"/>
    <property type="molecule type" value="Genomic_DNA"/>
</dbReference>
<reference evidence="3" key="1">
    <citation type="submission" date="2008-07" db="EMBL/GenBank/DDBJ databases">
        <title>Annotation of Ajellomyces capsulatus strain H88.</title>
        <authorList>
            <person name="Champion M."/>
            <person name="Cuomo C."/>
            <person name="Ma L.-J."/>
            <person name="Henn M.R."/>
            <person name="Sil A."/>
            <person name="Goldman B."/>
            <person name="Young S.K."/>
            <person name="Kodira C.D."/>
            <person name="Zeng Q."/>
            <person name="Koehrsen M."/>
            <person name="Alvarado L."/>
            <person name="Berlin A."/>
            <person name="Borenstein D."/>
            <person name="Chen Z."/>
            <person name="Engels R."/>
            <person name="Freedman E."/>
            <person name="Gellesch M."/>
            <person name="Goldberg J."/>
            <person name="Griggs A."/>
            <person name="Gujja S."/>
            <person name="Heiman D."/>
            <person name="Hepburn T."/>
            <person name="Howarth C."/>
            <person name="Jen D."/>
            <person name="Larson L."/>
            <person name="Lewis B."/>
            <person name="Mehta T."/>
            <person name="Park D."/>
            <person name="Pearson M."/>
            <person name="Roberts A."/>
            <person name="Saif S."/>
            <person name="Shea T."/>
            <person name="Shenoy N."/>
            <person name="Sisk P."/>
            <person name="Stolte C."/>
            <person name="Sykes S."/>
            <person name="Walk T."/>
            <person name="White J."/>
            <person name="Yandava C."/>
            <person name="Klein B."/>
            <person name="McEwen J.G."/>
            <person name="Puccia R."/>
            <person name="Goldman G.H."/>
            <person name="Felipe M.S."/>
            <person name="Nino-Vega G."/>
            <person name="San-Blas G."/>
            <person name="Taylor J."/>
            <person name="Mendoza L."/>
            <person name="Galagan J."/>
            <person name="Nusbaum C."/>
            <person name="Birren B."/>
        </authorList>
    </citation>
    <scope>NUCLEOTIDE SEQUENCE [LARGE SCALE GENOMIC DNA]</scope>
    <source>
        <strain evidence="3">H88</strain>
    </source>
</reference>
<dbReference type="Proteomes" id="UP000008142">
    <property type="component" value="Unassembled WGS sequence"/>
</dbReference>
<dbReference type="HOGENOM" id="CLU_1948213_0_0_1"/>
<evidence type="ECO:0000256" key="1">
    <source>
        <dbReference type="SAM" id="MobiDB-lite"/>
    </source>
</evidence>